<dbReference type="CDD" id="cd00090">
    <property type="entry name" value="HTH_ARSR"/>
    <property type="match status" value="1"/>
</dbReference>
<dbReference type="EMBL" id="CP042261">
    <property type="protein sequence ID" value="QDY69943.1"/>
    <property type="molecule type" value="Genomic_DNA"/>
</dbReference>
<dbReference type="PANTHER" id="PTHR38600:SF1">
    <property type="entry name" value="TRANSCRIPTIONAL REGULATORY PROTEIN"/>
    <property type="match status" value="1"/>
</dbReference>
<dbReference type="RefSeq" id="WP_146365319.1">
    <property type="nucleotide sequence ID" value="NZ_CP042261.1"/>
</dbReference>
<sequence length="112" mass="12580">MSNRTLEAQADIFAALADITRLRLIEIMKDGQARSISDLANVVPITRQGVTKHLKVLEGAGLVEFRREGREARYRWTPEPLTGTREYLDMVASQWEDALSRLKAHAEADGDT</sequence>
<dbReference type="InterPro" id="IPR001845">
    <property type="entry name" value="HTH_ArsR_DNA-bd_dom"/>
</dbReference>
<accession>A0A5B8IWM5</accession>
<evidence type="ECO:0000313" key="3">
    <source>
        <dbReference type="Proteomes" id="UP000318483"/>
    </source>
</evidence>
<dbReference type="Pfam" id="PF12840">
    <property type="entry name" value="HTH_20"/>
    <property type="match status" value="1"/>
</dbReference>
<dbReference type="InterPro" id="IPR036388">
    <property type="entry name" value="WH-like_DNA-bd_sf"/>
</dbReference>
<dbReference type="PRINTS" id="PR00778">
    <property type="entry name" value="HTHARSR"/>
</dbReference>
<feature type="domain" description="HTH arsR-type" evidence="1">
    <location>
        <begin position="1"/>
        <end position="96"/>
    </location>
</feature>
<dbReference type="InterPro" id="IPR011991">
    <property type="entry name" value="ArsR-like_HTH"/>
</dbReference>
<dbReference type="SUPFAM" id="SSF46785">
    <property type="entry name" value="Winged helix' DNA-binding domain"/>
    <property type="match status" value="1"/>
</dbReference>
<dbReference type="SMART" id="SM00418">
    <property type="entry name" value="HTH_ARSR"/>
    <property type="match status" value="1"/>
</dbReference>
<name>A0A5B8IWM5_9RHOB</name>
<dbReference type="GO" id="GO:0003700">
    <property type="term" value="F:DNA-binding transcription factor activity"/>
    <property type="evidence" value="ECO:0007669"/>
    <property type="project" value="InterPro"/>
</dbReference>
<dbReference type="NCBIfam" id="NF033788">
    <property type="entry name" value="HTH_metalloreg"/>
    <property type="match status" value="1"/>
</dbReference>
<organism evidence="2 3">
    <name type="scientific">Qingshengfaniella alkalisoli</name>
    <dbReference type="NCBI Taxonomy" id="2599296"/>
    <lineage>
        <taxon>Bacteria</taxon>
        <taxon>Pseudomonadati</taxon>
        <taxon>Pseudomonadota</taxon>
        <taxon>Alphaproteobacteria</taxon>
        <taxon>Rhodobacterales</taxon>
        <taxon>Paracoccaceae</taxon>
        <taxon>Qingshengfaniella</taxon>
    </lineage>
</organism>
<dbReference type="AlphaFoldDB" id="A0A5B8IWM5"/>
<keyword evidence="3" id="KW-1185">Reference proteome</keyword>
<reference evidence="2 3" key="1">
    <citation type="submission" date="2019-07" db="EMBL/GenBank/DDBJ databases">
        <title>Litoreibacter alkalisoli sp. nov., isolated from saline-alkaline soil.</title>
        <authorList>
            <person name="Wang S."/>
            <person name="Xu L."/>
            <person name="Xing Y.-T."/>
            <person name="Sun J.-Q."/>
        </authorList>
    </citation>
    <scope>NUCLEOTIDE SEQUENCE [LARGE SCALE GENOMIC DNA]</scope>
    <source>
        <strain evidence="2 3">LN3S51</strain>
    </source>
</reference>
<evidence type="ECO:0000259" key="1">
    <source>
        <dbReference type="PROSITE" id="PS50987"/>
    </source>
</evidence>
<dbReference type="Proteomes" id="UP000318483">
    <property type="component" value="Chromosome"/>
</dbReference>
<proteinExistence type="predicted"/>
<dbReference type="KEGG" id="lit:FPZ52_10145"/>
<dbReference type="PROSITE" id="PS50987">
    <property type="entry name" value="HTH_ARSR_2"/>
    <property type="match status" value="1"/>
</dbReference>
<protein>
    <submittedName>
        <fullName evidence="2">Winged helix-turn-helix transcriptional regulator</fullName>
    </submittedName>
</protein>
<dbReference type="Gene3D" id="1.10.10.10">
    <property type="entry name" value="Winged helix-like DNA-binding domain superfamily/Winged helix DNA-binding domain"/>
    <property type="match status" value="1"/>
</dbReference>
<dbReference type="InterPro" id="IPR036390">
    <property type="entry name" value="WH_DNA-bd_sf"/>
</dbReference>
<dbReference type="OrthoDB" id="9790747at2"/>
<dbReference type="PANTHER" id="PTHR38600">
    <property type="entry name" value="TRANSCRIPTIONAL REGULATORY PROTEIN"/>
    <property type="match status" value="1"/>
</dbReference>
<gene>
    <name evidence="2" type="ORF">FPZ52_10145</name>
</gene>
<evidence type="ECO:0000313" key="2">
    <source>
        <dbReference type="EMBL" id="QDY69943.1"/>
    </source>
</evidence>